<dbReference type="AlphaFoldDB" id="A0A1T4W6L9"/>
<keyword evidence="2 7" id="KW-0963">Cytoplasm</keyword>
<dbReference type="GO" id="GO:2000143">
    <property type="term" value="P:negative regulation of DNA-templated transcription initiation"/>
    <property type="evidence" value="ECO:0007669"/>
    <property type="project" value="TreeGrafter"/>
</dbReference>
<evidence type="ECO:0000256" key="1">
    <source>
        <dbReference type="ARBA" id="ARBA00013860"/>
    </source>
</evidence>
<evidence type="ECO:0000256" key="3">
    <source>
        <dbReference type="ARBA" id="ARBA00022737"/>
    </source>
</evidence>
<keyword evidence="6 7" id="KW-0804">Transcription</keyword>
<evidence type="ECO:0000256" key="4">
    <source>
        <dbReference type="ARBA" id="ARBA00023015"/>
    </source>
</evidence>
<dbReference type="Gene3D" id="3.40.1550.20">
    <property type="entry name" value="Transcriptional regulator MraZ domain"/>
    <property type="match status" value="1"/>
</dbReference>
<dbReference type="InterPro" id="IPR007159">
    <property type="entry name" value="SpoVT-AbrB_dom"/>
</dbReference>
<keyword evidence="5 7" id="KW-0238">DNA-binding</keyword>
<evidence type="ECO:0000256" key="6">
    <source>
        <dbReference type="ARBA" id="ARBA00023163"/>
    </source>
</evidence>
<dbReference type="Pfam" id="PF02381">
    <property type="entry name" value="MraZ"/>
    <property type="match status" value="1"/>
</dbReference>
<evidence type="ECO:0000313" key="10">
    <source>
        <dbReference type="Proteomes" id="UP000190027"/>
    </source>
</evidence>
<keyword evidence="4 7" id="KW-0805">Transcription regulation</keyword>
<evidence type="ECO:0000256" key="5">
    <source>
        <dbReference type="ARBA" id="ARBA00023125"/>
    </source>
</evidence>
<comment type="subcellular location">
    <subcellularLocation>
        <location evidence="7">Cytoplasm</location>
        <location evidence="7">Nucleoid</location>
    </subcellularLocation>
</comment>
<evidence type="ECO:0000313" key="9">
    <source>
        <dbReference type="EMBL" id="SKA72361.1"/>
    </source>
</evidence>
<organism evidence="9 10">
    <name type="scientific">Paucidesulfovibrio gracilis DSM 16080</name>
    <dbReference type="NCBI Taxonomy" id="1121449"/>
    <lineage>
        <taxon>Bacteria</taxon>
        <taxon>Pseudomonadati</taxon>
        <taxon>Thermodesulfobacteriota</taxon>
        <taxon>Desulfovibrionia</taxon>
        <taxon>Desulfovibrionales</taxon>
        <taxon>Desulfovibrionaceae</taxon>
        <taxon>Paucidesulfovibrio</taxon>
    </lineage>
</organism>
<dbReference type="CDD" id="cd16320">
    <property type="entry name" value="MraZ_N"/>
    <property type="match status" value="1"/>
</dbReference>
<dbReference type="RefSeq" id="WP_078715928.1">
    <property type="nucleotide sequence ID" value="NZ_FUYC01000001.1"/>
</dbReference>
<dbReference type="PANTHER" id="PTHR34701">
    <property type="entry name" value="TRANSCRIPTIONAL REGULATOR MRAZ"/>
    <property type="match status" value="1"/>
</dbReference>
<name>A0A1T4W6L9_9BACT</name>
<gene>
    <name evidence="7" type="primary">mraZ</name>
    <name evidence="9" type="ORF">SAMN02745704_00357</name>
</gene>
<dbReference type="InterPro" id="IPR038619">
    <property type="entry name" value="MraZ_sf"/>
</dbReference>
<dbReference type="PROSITE" id="PS51740">
    <property type="entry name" value="SPOVT_ABRB"/>
    <property type="match status" value="1"/>
</dbReference>
<dbReference type="InterPro" id="IPR037914">
    <property type="entry name" value="SpoVT-AbrB_sf"/>
</dbReference>
<dbReference type="GO" id="GO:0005737">
    <property type="term" value="C:cytoplasm"/>
    <property type="evidence" value="ECO:0007669"/>
    <property type="project" value="UniProtKB-UniRule"/>
</dbReference>
<dbReference type="STRING" id="1121449.SAMN02745704_00357"/>
<evidence type="ECO:0000259" key="8">
    <source>
        <dbReference type="PROSITE" id="PS51740"/>
    </source>
</evidence>
<sequence length="155" mass="17740">MKFRGQAYRNLDAKGRLALPPNFKDMLLEGSADGTVVLTLYERHVIGMTPHQWEITEVELDKRRHPSRKFQIMQRILWSGYEEARLDAQGRLPISVNLRKSGRLDKEVVVMGSGARFEIWSVKEYEELLSIDCDVSEELEENDIVLPFLGGGHAV</sequence>
<proteinExistence type="inferred from homology"/>
<dbReference type="InterPro" id="IPR035644">
    <property type="entry name" value="MraZ_C"/>
</dbReference>
<keyword evidence="10" id="KW-1185">Reference proteome</keyword>
<dbReference type="GO" id="GO:0000976">
    <property type="term" value="F:transcription cis-regulatory region binding"/>
    <property type="evidence" value="ECO:0007669"/>
    <property type="project" value="TreeGrafter"/>
</dbReference>
<dbReference type="SUPFAM" id="SSF89447">
    <property type="entry name" value="AbrB/MazE/MraZ-like"/>
    <property type="match status" value="1"/>
</dbReference>
<dbReference type="InterPro" id="IPR020603">
    <property type="entry name" value="MraZ_dom"/>
</dbReference>
<dbReference type="GO" id="GO:0003700">
    <property type="term" value="F:DNA-binding transcription factor activity"/>
    <property type="evidence" value="ECO:0007669"/>
    <property type="project" value="UniProtKB-UniRule"/>
</dbReference>
<dbReference type="InterPro" id="IPR035642">
    <property type="entry name" value="MraZ_N"/>
</dbReference>
<dbReference type="CDD" id="cd16321">
    <property type="entry name" value="MraZ_C"/>
    <property type="match status" value="1"/>
</dbReference>
<dbReference type="GO" id="GO:0009295">
    <property type="term" value="C:nucleoid"/>
    <property type="evidence" value="ECO:0007669"/>
    <property type="project" value="UniProtKB-SubCell"/>
</dbReference>
<evidence type="ECO:0000256" key="2">
    <source>
        <dbReference type="ARBA" id="ARBA00022490"/>
    </source>
</evidence>
<reference evidence="9 10" key="1">
    <citation type="submission" date="2017-02" db="EMBL/GenBank/DDBJ databases">
        <authorList>
            <person name="Peterson S.W."/>
        </authorList>
    </citation>
    <scope>NUCLEOTIDE SEQUENCE [LARGE SCALE GENOMIC DNA]</scope>
    <source>
        <strain evidence="9 10">DSM 16080</strain>
    </source>
</reference>
<protein>
    <recommendedName>
        <fullName evidence="1 7">Transcriptional regulator MraZ</fullName>
    </recommendedName>
</protein>
<accession>A0A1T4W6L9</accession>
<comment type="subunit">
    <text evidence="7">Forms oligomers.</text>
</comment>
<keyword evidence="3" id="KW-0677">Repeat</keyword>
<comment type="similarity">
    <text evidence="7">Belongs to the MraZ family.</text>
</comment>
<dbReference type="PANTHER" id="PTHR34701:SF1">
    <property type="entry name" value="TRANSCRIPTIONAL REGULATOR MRAZ"/>
    <property type="match status" value="1"/>
</dbReference>
<evidence type="ECO:0000256" key="7">
    <source>
        <dbReference type="HAMAP-Rule" id="MF_01008"/>
    </source>
</evidence>
<dbReference type="HAMAP" id="MF_01008">
    <property type="entry name" value="MraZ"/>
    <property type="match status" value="1"/>
</dbReference>
<dbReference type="OrthoDB" id="9807753at2"/>
<dbReference type="Proteomes" id="UP000190027">
    <property type="component" value="Unassembled WGS sequence"/>
</dbReference>
<feature type="domain" description="SpoVT-AbrB" evidence="8">
    <location>
        <begin position="81"/>
        <end position="124"/>
    </location>
</feature>
<dbReference type="InterPro" id="IPR003444">
    <property type="entry name" value="MraZ"/>
</dbReference>
<dbReference type="EMBL" id="FUYC01000001">
    <property type="protein sequence ID" value="SKA72361.1"/>
    <property type="molecule type" value="Genomic_DNA"/>
</dbReference>